<dbReference type="CDD" id="cd06225">
    <property type="entry name" value="HAMP"/>
    <property type="match status" value="1"/>
</dbReference>
<evidence type="ECO:0000256" key="12">
    <source>
        <dbReference type="SAM" id="Phobius"/>
    </source>
</evidence>
<reference evidence="15" key="1">
    <citation type="submission" date="2020-05" db="EMBL/GenBank/DDBJ databases">
        <authorList>
            <person name="Chiriac C."/>
            <person name="Salcher M."/>
            <person name="Ghai R."/>
            <person name="Kavagutti S V."/>
        </authorList>
    </citation>
    <scope>NUCLEOTIDE SEQUENCE</scope>
</reference>
<sequence>MSLKQRVILTTAVAVVVAASVVGLLAYTIIAGQLLATVDTTLRVAAAEAKMGGNEDVGGPPLPSDVSVEVATGRVDLATGAVIVVRQAGTSADPKPFPRLTPAELVLAARDPLSVDAPGPYRVYVRIMDPRRGAAVAVMSLERYQQSLNQFAWSLTGALVGVLLVLLAASWLIARRMFVPLDDIVRSAEGITARDVSARVPAHGNASEVRRLAASLNSMIDRLAESEGSLRAFIADTSHEIRTPLTVISGYLQQLEVGASQGAPVDPEVLRRMSRESQRLDRLVTQLLRLDAVGTRTSTVSSVRLDELIREELADLVALDGTRFITLSLEPVSIEGEEDSLRQLMANIRQNLERHTPPGSIIEATLTIQGSEALLLVDDSGPGIPDPQRRAALSSTRRDETARGRSTEGFGLGMTIIATVVAHHGGTLSLDTSPLGGLRTRIALPLHAKATW</sequence>
<comment type="catalytic activity">
    <reaction evidence="1">
        <text>ATP + protein L-histidine = ADP + protein N-phospho-L-histidine.</text>
        <dbReference type="EC" id="2.7.13.3"/>
    </reaction>
</comment>
<evidence type="ECO:0000256" key="5">
    <source>
        <dbReference type="ARBA" id="ARBA00022679"/>
    </source>
</evidence>
<keyword evidence="8 12" id="KW-1133">Transmembrane helix</keyword>
<dbReference type="SMART" id="SM00387">
    <property type="entry name" value="HATPase_c"/>
    <property type="match status" value="1"/>
</dbReference>
<dbReference type="InterPro" id="IPR050428">
    <property type="entry name" value="TCS_sensor_his_kinase"/>
</dbReference>
<gene>
    <name evidence="15" type="ORF">UFOPK3773_00914</name>
</gene>
<feature type="domain" description="HAMP" evidence="14">
    <location>
        <begin position="175"/>
        <end position="228"/>
    </location>
</feature>
<dbReference type="InterPro" id="IPR036097">
    <property type="entry name" value="HisK_dim/P_sf"/>
</dbReference>
<dbReference type="SUPFAM" id="SSF55874">
    <property type="entry name" value="ATPase domain of HSP90 chaperone/DNA topoisomerase II/histidine kinase"/>
    <property type="match status" value="1"/>
</dbReference>
<dbReference type="Gene3D" id="6.10.340.10">
    <property type="match status" value="1"/>
</dbReference>
<dbReference type="Pfam" id="PF00512">
    <property type="entry name" value="HisKA"/>
    <property type="match status" value="1"/>
</dbReference>
<keyword evidence="6 12" id="KW-0812">Transmembrane</keyword>
<evidence type="ECO:0000256" key="9">
    <source>
        <dbReference type="ARBA" id="ARBA00023012"/>
    </source>
</evidence>
<proteinExistence type="predicted"/>
<evidence type="ECO:0000259" key="14">
    <source>
        <dbReference type="PROSITE" id="PS50885"/>
    </source>
</evidence>
<dbReference type="CDD" id="cd00082">
    <property type="entry name" value="HisKA"/>
    <property type="match status" value="1"/>
</dbReference>
<dbReference type="GO" id="GO:0000155">
    <property type="term" value="F:phosphorelay sensor kinase activity"/>
    <property type="evidence" value="ECO:0007669"/>
    <property type="project" value="InterPro"/>
</dbReference>
<keyword evidence="10 12" id="KW-0472">Membrane</keyword>
<name>A0A6J7JHA6_9ZZZZ</name>
<feature type="region of interest" description="Disordered" evidence="11">
    <location>
        <begin position="379"/>
        <end position="406"/>
    </location>
</feature>
<organism evidence="15">
    <name type="scientific">freshwater metagenome</name>
    <dbReference type="NCBI Taxonomy" id="449393"/>
    <lineage>
        <taxon>unclassified sequences</taxon>
        <taxon>metagenomes</taxon>
        <taxon>ecological metagenomes</taxon>
    </lineage>
</organism>
<dbReference type="EMBL" id="CAFBNF010000085">
    <property type="protein sequence ID" value="CAB4941921.1"/>
    <property type="molecule type" value="Genomic_DNA"/>
</dbReference>
<dbReference type="Gene3D" id="1.10.287.130">
    <property type="match status" value="1"/>
</dbReference>
<evidence type="ECO:0000256" key="4">
    <source>
        <dbReference type="ARBA" id="ARBA00022553"/>
    </source>
</evidence>
<dbReference type="InterPro" id="IPR003660">
    <property type="entry name" value="HAMP_dom"/>
</dbReference>
<evidence type="ECO:0000256" key="10">
    <source>
        <dbReference type="ARBA" id="ARBA00023136"/>
    </source>
</evidence>
<dbReference type="GO" id="GO:0005886">
    <property type="term" value="C:plasma membrane"/>
    <property type="evidence" value="ECO:0007669"/>
    <property type="project" value="TreeGrafter"/>
</dbReference>
<dbReference type="Gene3D" id="3.30.565.10">
    <property type="entry name" value="Histidine kinase-like ATPase, C-terminal domain"/>
    <property type="match status" value="1"/>
</dbReference>
<feature type="compositionally biased region" description="Basic and acidic residues" evidence="11">
    <location>
        <begin position="396"/>
        <end position="406"/>
    </location>
</feature>
<evidence type="ECO:0000256" key="7">
    <source>
        <dbReference type="ARBA" id="ARBA00022777"/>
    </source>
</evidence>
<dbReference type="PROSITE" id="PS50109">
    <property type="entry name" value="HIS_KIN"/>
    <property type="match status" value="1"/>
</dbReference>
<dbReference type="SMART" id="SM00304">
    <property type="entry name" value="HAMP"/>
    <property type="match status" value="1"/>
</dbReference>
<evidence type="ECO:0000256" key="1">
    <source>
        <dbReference type="ARBA" id="ARBA00000085"/>
    </source>
</evidence>
<comment type="subcellular location">
    <subcellularLocation>
        <location evidence="2">Membrane</location>
    </subcellularLocation>
</comment>
<keyword evidence="9" id="KW-0902">Two-component regulatory system</keyword>
<accession>A0A6J7JHA6</accession>
<dbReference type="AlphaFoldDB" id="A0A6J7JHA6"/>
<dbReference type="PANTHER" id="PTHR45436:SF5">
    <property type="entry name" value="SENSOR HISTIDINE KINASE TRCS"/>
    <property type="match status" value="1"/>
</dbReference>
<evidence type="ECO:0000256" key="3">
    <source>
        <dbReference type="ARBA" id="ARBA00012438"/>
    </source>
</evidence>
<dbReference type="SUPFAM" id="SSF47384">
    <property type="entry name" value="Homodimeric domain of signal transducing histidine kinase"/>
    <property type="match status" value="1"/>
</dbReference>
<evidence type="ECO:0000256" key="8">
    <source>
        <dbReference type="ARBA" id="ARBA00022989"/>
    </source>
</evidence>
<dbReference type="EC" id="2.7.13.3" evidence="3"/>
<keyword evidence="4" id="KW-0597">Phosphoprotein</keyword>
<keyword evidence="5" id="KW-0808">Transferase</keyword>
<dbReference type="InterPro" id="IPR036890">
    <property type="entry name" value="HATPase_C_sf"/>
</dbReference>
<evidence type="ECO:0000256" key="11">
    <source>
        <dbReference type="SAM" id="MobiDB-lite"/>
    </source>
</evidence>
<evidence type="ECO:0000256" key="2">
    <source>
        <dbReference type="ARBA" id="ARBA00004370"/>
    </source>
</evidence>
<dbReference type="PANTHER" id="PTHR45436">
    <property type="entry name" value="SENSOR HISTIDINE KINASE YKOH"/>
    <property type="match status" value="1"/>
</dbReference>
<evidence type="ECO:0000256" key="6">
    <source>
        <dbReference type="ARBA" id="ARBA00022692"/>
    </source>
</evidence>
<keyword evidence="7" id="KW-0418">Kinase</keyword>
<dbReference type="SMART" id="SM00388">
    <property type="entry name" value="HisKA"/>
    <property type="match status" value="1"/>
</dbReference>
<evidence type="ECO:0000313" key="15">
    <source>
        <dbReference type="EMBL" id="CAB4941921.1"/>
    </source>
</evidence>
<dbReference type="PROSITE" id="PS50885">
    <property type="entry name" value="HAMP"/>
    <property type="match status" value="1"/>
</dbReference>
<dbReference type="Pfam" id="PF02518">
    <property type="entry name" value="HATPase_c"/>
    <property type="match status" value="1"/>
</dbReference>
<dbReference type="Pfam" id="PF00672">
    <property type="entry name" value="HAMP"/>
    <property type="match status" value="1"/>
</dbReference>
<dbReference type="SUPFAM" id="SSF158472">
    <property type="entry name" value="HAMP domain-like"/>
    <property type="match status" value="1"/>
</dbReference>
<dbReference type="InterPro" id="IPR004358">
    <property type="entry name" value="Sig_transdc_His_kin-like_C"/>
</dbReference>
<dbReference type="InterPro" id="IPR003661">
    <property type="entry name" value="HisK_dim/P_dom"/>
</dbReference>
<feature type="transmembrane region" description="Helical" evidence="12">
    <location>
        <begin position="7"/>
        <end position="30"/>
    </location>
</feature>
<feature type="domain" description="Histidine kinase" evidence="13">
    <location>
        <begin position="236"/>
        <end position="448"/>
    </location>
</feature>
<dbReference type="PRINTS" id="PR00344">
    <property type="entry name" value="BCTRLSENSOR"/>
</dbReference>
<dbReference type="InterPro" id="IPR003594">
    <property type="entry name" value="HATPase_dom"/>
</dbReference>
<protein>
    <recommendedName>
        <fullName evidence="3">histidine kinase</fullName>
        <ecNumber evidence="3">2.7.13.3</ecNumber>
    </recommendedName>
</protein>
<feature type="transmembrane region" description="Helical" evidence="12">
    <location>
        <begin position="151"/>
        <end position="174"/>
    </location>
</feature>
<evidence type="ECO:0000259" key="13">
    <source>
        <dbReference type="PROSITE" id="PS50109"/>
    </source>
</evidence>
<dbReference type="InterPro" id="IPR005467">
    <property type="entry name" value="His_kinase_dom"/>
</dbReference>